<dbReference type="RefSeq" id="WP_346580395.1">
    <property type="nucleotide sequence ID" value="NZ_JBDJLH010000006.1"/>
</dbReference>
<protein>
    <submittedName>
        <fullName evidence="2">Conjugative transposon protein TraN</fullName>
    </submittedName>
</protein>
<organism evidence="2 3">
    <name type="scientific">Sphingobacterium kitahiroshimense</name>
    <dbReference type="NCBI Taxonomy" id="470446"/>
    <lineage>
        <taxon>Bacteria</taxon>
        <taxon>Pseudomonadati</taxon>
        <taxon>Bacteroidota</taxon>
        <taxon>Sphingobacteriia</taxon>
        <taxon>Sphingobacteriales</taxon>
        <taxon>Sphingobacteriaceae</taxon>
        <taxon>Sphingobacterium</taxon>
    </lineage>
</organism>
<keyword evidence="1" id="KW-0732">Signal</keyword>
<evidence type="ECO:0000313" key="2">
    <source>
        <dbReference type="EMBL" id="MEN5375864.1"/>
    </source>
</evidence>
<dbReference type="InterPro" id="IPR022298">
    <property type="entry name" value="Conjug_transposon_TraN"/>
</dbReference>
<dbReference type="Proteomes" id="UP001409291">
    <property type="component" value="Unassembled WGS sequence"/>
</dbReference>
<dbReference type="Pfam" id="PF13595">
    <property type="entry name" value="DUF4138"/>
    <property type="match status" value="1"/>
</dbReference>
<evidence type="ECO:0000256" key="1">
    <source>
        <dbReference type="SAM" id="SignalP"/>
    </source>
</evidence>
<gene>
    <name evidence="2" type="primary">traN</name>
    <name evidence="2" type="ORF">ABE541_01175</name>
</gene>
<feature type="signal peptide" evidence="1">
    <location>
        <begin position="1"/>
        <end position="20"/>
    </location>
</feature>
<proteinExistence type="predicted"/>
<evidence type="ECO:0000313" key="3">
    <source>
        <dbReference type="Proteomes" id="UP001409291"/>
    </source>
</evidence>
<sequence>MNKILFVSLFLLFTGIGLHAQEKASTYRDELPVILMDSSTSLHIISPEPIRYVDISTHAVVGDLPETNVLRLKLVPDSVQGELTTDAGSLGIVTVIGESYIAQYRLRCFQGTAESSIVASFNILPSHTRPLDSPIDPTTPQLRRHALSMLAQRKVTPVRKAENYGIRAELGGVYTVGDLVLLDITYRNTTNLSYDIDEMRFKIEDRKITKATNVQSIEIKPIWQLYPNALFKKNYRNIYVLKKTTFPANKVLNVELSEKQISGRTITLKIRYKDILNADTF</sequence>
<reference evidence="2 3" key="1">
    <citation type="submission" date="2024-04" db="EMBL/GenBank/DDBJ databases">
        <title>WGS of bacteria from Torrens River.</title>
        <authorList>
            <person name="Wyrsch E.R."/>
            <person name="Drigo B."/>
        </authorList>
    </citation>
    <scope>NUCLEOTIDE SEQUENCE [LARGE SCALE GENOMIC DNA]</scope>
    <source>
        <strain evidence="2 3">TWI391</strain>
    </source>
</reference>
<name>A0ABV0BQI4_9SPHI</name>
<dbReference type="NCBIfam" id="TIGR03780">
    <property type="entry name" value="Bac_Flav_CT_N"/>
    <property type="match status" value="1"/>
</dbReference>
<feature type="chain" id="PRO_5047182238" evidence="1">
    <location>
        <begin position="21"/>
        <end position="281"/>
    </location>
</feature>
<accession>A0ABV0BQI4</accession>
<comment type="caution">
    <text evidence="2">The sequence shown here is derived from an EMBL/GenBank/DDBJ whole genome shotgun (WGS) entry which is preliminary data.</text>
</comment>
<dbReference type="EMBL" id="JBDJNQ010000001">
    <property type="protein sequence ID" value="MEN5375864.1"/>
    <property type="molecule type" value="Genomic_DNA"/>
</dbReference>
<keyword evidence="3" id="KW-1185">Reference proteome</keyword>